<keyword evidence="4" id="KW-0723">Serine/threonine-protein kinase</keyword>
<keyword evidence="5" id="KW-1185">Reference proteome</keyword>
<dbReference type="Gene3D" id="3.30.200.20">
    <property type="entry name" value="Phosphorylase Kinase, domain 1"/>
    <property type="match status" value="1"/>
</dbReference>
<dbReference type="SUPFAM" id="SSF56112">
    <property type="entry name" value="Protein kinase-like (PK-like)"/>
    <property type="match status" value="1"/>
</dbReference>
<sequence length="134" mass="14755">MGDSGLIHGRSRSIDRIGRGGMGEVRRARDESPGRQAAVKCLEPGGPQQDRSSGRVLRERFRREARVAAAPQHRGTTVVHDFGESEGVPHLVMEPLRGRDLSRPPEDDAQHPLPVEEVVEIAERVAEARIRTLG</sequence>
<protein>
    <submittedName>
        <fullName evidence="4">Serine/threonine protein kinase</fullName>
    </submittedName>
</protein>
<organism evidence="4 5">
    <name type="scientific">Streptomyces heliomycini</name>
    <dbReference type="NCBI Taxonomy" id="284032"/>
    <lineage>
        <taxon>Bacteria</taxon>
        <taxon>Bacillati</taxon>
        <taxon>Actinomycetota</taxon>
        <taxon>Actinomycetes</taxon>
        <taxon>Kitasatosporales</taxon>
        <taxon>Streptomycetaceae</taxon>
        <taxon>Streptomyces</taxon>
    </lineage>
</organism>
<feature type="region of interest" description="Disordered" evidence="2">
    <location>
        <begin position="1"/>
        <end position="90"/>
    </location>
</feature>
<feature type="compositionally biased region" description="Basic and acidic residues" evidence="2">
    <location>
        <begin position="12"/>
        <end position="33"/>
    </location>
</feature>
<keyword evidence="1" id="KW-0067">ATP-binding</keyword>
<gene>
    <name evidence="4" type="ORF">ACFFUA_37460</name>
</gene>
<keyword evidence="1" id="KW-0547">Nucleotide-binding</keyword>
<accession>A0ABV5LM77</accession>
<dbReference type="InterPro" id="IPR000719">
    <property type="entry name" value="Prot_kinase_dom"/>
</dbReference>
<dbReference type="InterPro" id="IPR011009">
    <property type="entry name" value="Kinase-like_dom_sf"/>
</dbReference>
<evidence type="ECO:0000259" key="3">
    <source>
        <dbReference type="PROSITE" id="PS50011"/>
    </source>
</evidence>
<evidence type="ECO:0000256" key="1">
    <source>
        <dbReference type="PROSITE-ProRule" id="PRU10141"/>
    </source>
</evidence>
<proteinExistence type="predicted"/>
<dbReference type="Proteomes" id="UP001589753">
    <property type="component" value="Unassembled WGS sequence"/>
</dbReference>
<dbReference type="GO" id="GO:0004674">
    <property type="term" value="F:protein serine/threonine kinase activity"/>
    <property type="evidence" value="ECO:0007669"/>
    <property type="project" value="UniProtKB-KW"/>
</dbReference>
<comment type="caution">
    <text evidence="4">The sequence shown here is derived from an EMBL/GenBank/DDBJ whole genome shotgun (WGS) entry which is preliminary data.</text>
</comment>
<evidence type="ECO:0000313" key="4">
    <source>
        <dbReference type="EMBL" id="MFB9353019.1"/>
    </source>
</evidence>
<evidence type="ECO:0000256" key="2">
    <source>
        <dbReference type="SAM" id="MobiDB-lite"/>
    </source>
</evidence>
<keyword evidence="4" id="KW-0808">Transferase</keyword>
<feature type="domain" description="Protein kinase" evidence="3">
    <location>
        <begin position="11"/>
        <end position="134"/>
    </location>
</feature>
<reference evidence="4 5" key="1">
    <citation type="submission" date="2024-09" db="EMBL/GenBank/DDBJ databases">
        <authorList>
            <person name="Sun Q."/>
            <person name="Mori K."/>
        </authorList>
    </citation>
    <scope>NUCLEOTIDE SEQUENCE [LARGE SCALE GENOMIC DNA]</scope>
    <source>
        <strain evidence="4 5">JCM 9767</strain>
    </source>
</reference>
<name>A0ABV5LM77_9ACTN</name>
<dbReference type="PROSITE" id="PS00107">
    <property type="entry name" value="PROTEIN_KINASE_ATP"/>
    <property type="match status" value="1"/>
</dbReference>
<dbReference type="EMBL" id="JBHMDI010000278">
    <property type="protein sequence ID" value="MFB9353019.1"/>
    <property type="molecule type" value="Genomic_DNA"/>
</dbReference>
<feature type="binding site" evidence="1">
    <location>
        <position position="40"/>
    </location>
    <ligand>
        <name>ATP</name>
        <dbReference type="ChEBI" id="CHEBI:30616"/>
    </ligand>
</feature>
<keyword evidence="4" id="KW-0418">Kinase</keyword>
<dbReference type="InterPro" id="IPR017441">
    <property type="entry name" value="Protein_kinase_ATP_BS"/>
</dbReference>
<evidence type="ECO:0000313" key="5">
    <source>
        <dbReference type="Proteomes" id="UP001589753"/>
    </source>
</evidence>
<feature type="non-terminal residue" evidence="4">
    <location>
        <position position="134"/>
    </location>
</feature>
<dbReference type="PROSITE" id="PS50011">
    <property type="entry name" value="PROTEIN_KINASE_DOM"/>
    <property type="match status" value="1"/>
</dbReference>
<feature type="compositionally biased region" description="Basic and acidic residues" evidence="2">
    <location>
        <begin position="52"/>
        <end position="66"/>
    </location>
</feature>